<dbReference type="Pfam" id="PF05739">
    <property type="entry name" value="SNARE"/>
    <property type="match status" value="1"/>
</dbReference>
<comment type="caution">
    <text evidence="12">The sequence shown here is derived from an EMBL/GenBank/DDBJ whole genome shotgun (WGS) entry which is preliminary data.</text>
</comment>
<keyword evidence="7" id="KW-0175">Coiled coil</keyword>
<keyword evidence="4 10" id="KW-0812">Transmembrane</keyword>
<evidence type="ECO:0000256" key="1">
    <source>
        <dbReference type="ARBA" id="ARBA00004167"/>
    </source>
</evidence>
<feature type="domain" description="T-SNARE coiled-coil homology" evidence="11">
    <location>
        <begin position="173"/>
        <end position="235"/>
    </location>
</feature>
<comment type="subcellular location">
    <subcellularLocation>
        <location evidence="2">Endomembrane system</location>
    </subcellularLocation>
    <subcellularLocation>
        <location evidence="1">Membrane</location>
        <topology evidence="1">Single-pass membrane protein</topology>
    </subcellularLocation>
</comment>
<sequence>MSNANALFLLADHVKLSLLERQRAQSLNLDSDAQDGHLSRSLEQFKDGLDALQREQARQAEIGNPDKAAQMADAIPELQKQYDDLTAQFHGFASPSAADTLISPNDPTLASNFAHAVSTTTTTSSSSSASPPGNKKMQQQQSLFQYRDDPDAPQGYRDQAGDLTNQQVQAYHAQILSEQDAQLDALGASISRQRELSMQIGDELDSQVLMLDESERIVDRHQGRLDRARRQVGRFARSAGESKQMMVIVILIVILVLLIIILK</sequence>
<evidence type="ECO:0000256" key="2">
    <source>
        <dbReference type="ARBA" id="ARBA00004308"/>
    </source>
</evidence>
<dbReference type="CDD" id="cd15859">
    <property type="entry name" value="SNARE_SYN8"/>
    <property type="match status" value="1"/>
</dbReference>
<keyword evidence="5" id="KW-0653">Protein transport</keyword>
<dbReference type="GO" id="GO:0006896">
    <property type="term" value="P:Golgi to vacuole transport"/>
    <property type="evidence" value="ECO:0007669"/>
    <property type="project" value="UniProtKB-ARBA"/>
</dbReference>
<keyword evidence="3" id="KW-0813">Transport</keyword>
<evidence type="ECO:0000256" key="6">
    <source>
        <dbReference type="ARBA" id="ARBA00022989"/>
    </source>
</evidence>
<keyword evidence="13" id="KW-1185">Reference proteome</keyword>
<dbReference type="GO" id="GO:0061025">
    <property type="term" value="P:membrane fusion"/>
    <property type="evidence" value="ECO:0007669"/>
    <property type="project" value="UniProtKB-ARBA"/>
</dbReference>
<evidence type="ECO:0000313" key="12">
    <source>
        <dbReference type="EMBL" id="KAK2069854.1"/>
    </source>
</evidence>
<gene>
    <name evidence="12" type="ORF">P8C59_004400</name>
</gene>
<dbReference type="PANTHER" id="PTHR12791">
    <property type="entry name" value="GOLGI SNARE BET1-RELATED"/>
    <property type="match status" value="1"/>
</dbReference>
<reference evidence="12" key="1">
    <citation type="journal article" date="2023" name="Mol. Plant Microbe Interact.">
        <title>Elucidating the Obligate Nature and Biological Capacity of an Invasive Fungal Corn Pathogen.</title>
        <authorList>
            <person name="MacCready J.S."/>
            <person name="Roggenkamp E.M."/>
            <person name="Gdanetz K."/>
            <person name="Chilvers M.I."/>
        </authorList>
    </citation>
    <scope>NUCLEOTIDE SEQUENCE</scope>
    <source>
        <strain evidence="12">PM02</strain>
    </source>
</reference>
<evidence type="ECO:0000256" key="4">
    <source>
        <dbReference type="ARBA" id="ARBA00022692"/>
    </source>
</evidence>
<dbReference type="InterPro" id="IPR000727">
    <property type="entry name" value="T_SNARE_dom"/>
</dbReference>
<dbReference type="EMBL" id="JAQQPM010000003">
    <property type="protein sequence ID" value="KAK2069854.1"/>
    <property type="molecule type" value="Genomic_DNA"/>
</dbReference>
<dbReference type="AlphaFoldDB" id="A0AAD9MAC9"/>
<feature type="transmembrane region" description="Helical" evidence="10">
    <location>
        <begin position="245"/>
        <end position="262"/>
    </location>
</feature>
<dbReference type="GO" id="GO:0016020">
    <property type="term" value="C:membrane"/>
    <property type="evidence" value="ECO:0007669"/>
    <property type="project" value="UniProtKB-SubCell"/>
</dbReference>
<dbReference type="Proteomes" id="UP001217918">
    <property type="component" value="Unassembled WGS sequence"/>
</dbReference>
<evidence type="ECO:0000256" key="7">
    <source>
        <dbReference type="ARBA" id="ARBA00023054"/>
    </source>
</evidence>
<dbReference type="Gene3D" id="1.20.5.110">
    <property type="match status" value="1"/>
</dbReference>
<accession>A0AAD9MAC9</accession>
<evidence type="ECO:0000256" key="5">
    <source>
        <dbReference type="ARBA" id="ARBA00022927"/>
    </source>
</evidence>
<name>A0AAD9MAC9_9PEZI</name>
<evidence type="ECO:0000256" key="8">
    <source>
        <dbReference type="ARBA" id="ARBA00023136"/>
    </source>
</evidence>
<evidence type="ECO:0000256" key="9">
    <source>
        <dbReference type="SAM" id="MobiDB-lite"/>
    </source>
</evidence>
<evidence type="ECO:0000259" key="11">
    <source>
        <dbReference type="PROSITE" id="PS50192"/>
    </source>
</evidence>
<feature type="region of interest" description="Disordered" evidence="9">
    <location>
        <begin position="121"/>
        <end position="142"/>
    </location>
</feature>
<dbReference type="FunFam" id="1.20.5.110:FF:000060">
    <property type="entry name" value="SNARE complex subunit (Syn8)"/>
    <property type="match status" value="1"/>
</dbReference>
<dbReference type="PROSITE" id="PS50192">
    <property type="entry name" value="T_SNARE"/>
    <property type="match status" value="1"/>
</dbReference>
<evidence type="ECO:0000313" key="13">
    <source>
        <dbReference type="Proteomes" id="UP001217918"/>
    </source>
</evidence>
<organism evidence="12 13">
    <name type="scientific">Phyllachora maydis</name>
    <dbReference type="NCBI Taxonomy" id="1825666"/>
    <lineage>
        <taxon>Eukaryota</taxon>
        <taxon>Fungi</taxon>
        <taxon>Dikarya</taxon>
        <taxon>Ascomycota</taxon>
        <taxon>Pezizomycotina</taxon>
        <taxon>Sordariomycetes</taxon>
        <taxon>Sordariomycetidae</taxon>
        <taxon>Phyllachorales</taxon>
        <taxon>Phyllachoraceae</taxon>
        <taxon>Phyllachora</taxon>
    </lineage>
</organism>
<keyword evidence="6 10" id="KW-1133">Transmembrane helix</keyword>
<evidence type="ECO:0000256" key="10">
    <source>
        <dbReference type="SAM" id="Phobius"/>
    </source>
</evidence>
<dbReference type="GO" id="GO:0005768">
    <property type="term" value="C:endosome"/>
    <property type="evidence" value="ECO:0007669"/>
    <property type="project" value="UniProtKB-ARBA"/>
</dbReference>
<proteinExistence type="predicted"/>
<dbReference type="SMART" id="SM00397">
    <property type="entry name" value="t_SNARE"/>
    <property type="match status" value="1"/>
</dbReference>
<protein>
    <recommendedName>
        <fullName evidence="11">t-SNARE coiled-coil homology domain-containing protein</fullName>
    </recommendedName>
</protein>
<keyword evidence="8 10" id="KW-0472">Membrane</keyword>
<dbReference type="SUPFAM" id="SSF58038">
    <property type="entry name" value="SNARE fusion complex"/>
    <property type="match status" value="1"/>
</dbReference>
<dbReference type="GO" id="GO:0015031">
    <property type="term" value="P:protein transport"/>
    <property type="evidence" value="ECO:0007669"/>
    <property type="project" value="UniProtKB-KW"/>
</dbReference>
<evidence type="ECO:0000256" key="3">
    <source>
        <dbReference type="ARBA" id="ARBA00022448"/>
    </source>
</evidence>